<keyword evidence="3" id="KW-1185">Reference proteome</keyword>
<feature type="transmembrane region" description="Helical" evidence="1">
    <location>
        <begin position="76"/>
        <end position="97"/>
    </location>
</feature>
<evidence type="ECO:0000313" key="2">
    <source>
        <dbReference type="EMBL" id="ACZ42408.1"/>
    </source>
</evidence>
<feature type="transmembrane region" description="Helical" evidence="1">
    <location>
        <begin position="144"/>
        <end position="169"/>
    </location>
</feature>
<keyword evidence="1" id="KW-0812">Transmembrane</keyword>
<dbReference type="EMBL" id="CP001825">
    <property type="protein sequence ID" value="ACZ42408.1"/>
    <property type="molecule type" value="Genomic_DNA"/>
</dbReference>
<evidence type="ECO:0000256" key="1">
    <source>
        <dbReference type="SAM" id="Phobius"/>
    </source>
</evidence>
<feature type="transmembrane region" description="Helical" evidence="1">
    <location>
        <begin position="26"/>
        <end position="49"/>
    </location>
</feature>
<dbReference type="Pfam" id="PF04854">
    <property type="entry name" value="DUF624"/>
    <property type="match status" value="1"/>
</dbReference>
<dbReference type="KEGG" id="ttr:Tter_1502"/>
<feature type="transmembrane region" description="Helical" evidence="1">
    <location>
        <begin position="103"/>
        <end position="132"/>
    </location>
</feature>
<evidence type="ECO:0000313" key="3">
    <source>
        <dbReference type="Proteomes" id="UP000000323"/>
    </source>
</evidence>
<sequence>MNTMNVTENRIYKALEVLANFLFLNVLWLFVAAPIFTIFPATTALFGVVKDWITGKDNGFFFPFLRHLRKEFLQSLFIGAFWIPLGLILLLDIYAIYHMTGIIKLLLIPFTSIICLLYLAASVYIFPVAVTYRLKSLHIIRNSLLYALSYPHMTFVNILIATCIVYLAWLLPLSVLITPSVGAYTMYLLCNNVFLKVERIRGLSRSEEEIKS</sequence>
<organism evidence="2 3">
    <name type="scientific">Thermobaculum terrenum (strain ATCC BAA-798 / CCMEE 7001 / YNP1)</name>
    <dbReference type="NCBI Taxonomy" id="525904"/>
    <lineage>
        <taxon>Bacteria</taxon>
        <taxon>Bacillati</taxon>
        <taxon>Chloroflexota</taxon>
        <taxon>Chloroflexia</taxon>
        <taxon>Candidatus Thermobaculales</taxon>
        <taxon>Candidatus Thermobaculaceae</taxon>
        <taxon>Thermobaculum</taxon>
    </lineage>
</organism>
<keyword evidence="1" id="KW-1133">Transmembrane helix</keyword>
<name>D1CC93_THET1</name>
<keyword evidence="1" id="KW-0472">Membrane</keyword>
<dbReference type="eggNOG" id="COG5578">
    <property type="taxonomic scope" value="Bacteria"/>
</dbReference>
<dbReference type="AlphaFoldDB" id="D1CC93"/>
<accession>D1CC93</accession>
<reference evidence="3" key="1">
    <citation type="journal article" date="2010" name="Stand. Genomic Sci.">
        <title>Complete genome sequence of 'Thermobaculum terrenum' type strain (YNP1).</title>
        <authorList>
            <person name="Kiss H."/>
            <person name="Cleland D."/>
            <person name="Lapidus A."/>
            <person name="Lucas S."/>
            <person name="Glavina Del Rio T."/>
            <person name="Nolan M."/>
            <person name="Tice H."/>
            <person name="Han C."/>
            <person name="Goodwin L."/>
            <person name="Pitluck S."/>
            <person name="Liolios K."/>
            <person name="Ivanova N."/>
            <person name="Mavromatis K."/>
            <person name="Ovchinnikova G."/>
            <person name="Pati A."/>
            <person name="Chen A."/>
            <person name="Palaniappan K."/>
            <person name="Land M."/>
            <person name="Hauser L."/>
            <person name="Chang Y."/>
            <person name="Jeffries C."/>
            <person name="Lu M."/>
            <person name="Brettin T."/>
            <person name="Detter J."/>
            <person name="Goker M."/>
            <person name="Tindall B."/>
            <person name="Beck B."/>
            <person name="McDermott T."/>
            <person name="Woyke T."/>
            <person name="Bristow J."/>
            <person name="Eisen J."/>
            <person name="Markowitz V."/>
            <person name="Hugenholtz P."/>
            <person name="Kyrpides N."/>
            <person name="Klenk H."/>
            <person name="Cheng J."/>
        </authorList>
    </citation>
    <scope>NUCLEOTIDE SEQUENCE [LARGE SCALE GENOMIC DNA]</scope>
    <source>
        <strain evidence="3">ATCC BAA-798 / YNP1</strain>
    </source>
</reference>
<dbReference type="OrthoDB" id="2182676at2"/>
<dbReference type="Proteomes" id="UP000000323">
    <property type="component" value="Chromosome 1"/>
</dbReference>
<dbReference type="STRING" id="525904.Tter_1502"/>
<gene>
    <name evidence="2" type="ordered locus">Tter_1502</name>
</gene>
<proteinExistence type="predicted"/>
<dbReference type="HOGENOM" id="CLU_081578_4_0_0"/>
<dbReference type="InterPro" id="IPR006938">
    <property type="entry name" value="DUF624"/>
</dbReference>
<protein>
    <submittedName>
        <fullName evidence="2">Uncharacterized protein</fullName>
    </submittedName>
</protein>